<dbReference type="PANTHER" id="PTHR47331:SF6">
    <property type="entry name" value="DOUBLECORTIN DOMAIN-CONTAINING PROTEIN"/>
    <property type="match status" value="1"/>
</dbReference>
<dbReference type="EMBL" id="UYJE01006026">
    <property type="protein sequence ID" value="VDI42495.1"/>
    <property type="molecule type" value="Genomic_DNA"/>
</dbReference>
<reference evidence="1" key="1">
    <citation type="submission" date="2018-11" db="EMBL/GenBank/DDBJ databases">
        <authorList>
            <person name="Alioto T."/>
            <person name="Alioto T."/>
        </authorList>
    </citation>
    <scope>NUCLEOTIDE SEQUENCE</scope>
</reference>
<protein>
    <recommendedName>
        <fullName evidence="3">Reverse transcriptase/retrotransposon-derived protein RNase H-like domain-containing protein</fullName>
    </recommendedName>
</protein>
<dbReference type="InterPro" id="IPR008042">
    <property type="entry name" value="Retrotrans_Pao"/>
</dbReference>
<dbReference type="OrthoDB" id="6138610at2759"/>
<gene>
    <name evidence="1" type="ORF">MGAL_10B085530</name>
</gene>
<dbReference type="AlphaFoldDB" id="A0A8B6F218"/>
<dbReference type="Pfam" id="PF05380">
    <property type="entry name" value="Peptidase_A17"/>
    <property type="match status" value="1"/>
</dbReference>
<name>A0A8B6F218_MYTGA</name>
<evidence type="ECO:0008006" key="3">
    <source>
        <dbReference type="Google" id="ProtNLM"/>
    </source>
</evidence>
<accession>A0A8B6F218</accession>
<comment type="caution">
    <text evidence="1">The sequence shown here is derived from an EMBL/GenBank/DDBJ whole genome shotgun (WGS) entry which is preliminary data.</text>
</comment>
<evidence type="ECO:0000313" key="2">
    <source>
        <dbReference type="Proteomes" id="UP000596742"/>
    </source>
</evidence>
<proteinExistence type="predicted"/>
<sequence length="154" mass="17128">MGFLAQITVQGKMFLRKLISGTKDWDKSLPAEHRTECETWQDSLKDLRCLQIPRRCATEGLSAAVKEELHIFCDASEQVIPAVVYLTTESSSAVTEVKFVIGKAKVSPIHSHTIPHLELCTAVLATELYTIVKNQLDTYIDKAVFYSDSKVALG</sequence>
<evidence type="ECO:0000313" key="1">
    <source>
        <dbReference type="EMBL" id="VDI42495.1"/>
    </source>
</evidence>
<dbReference type="Proteomes" id="UP000596742">
    <property type="component" value="Unassembled WGS sequence"/>
</dbReference>
<keyword evidence="2" id="KW-1185">Reference proteome</keyword>
<organism evidence="1 2">
    <name type="scientific">Mytilus galloprovincialis</name>
    <name type="common">Mediterranean mussel</name>
    <dbReference type="NCBI Taxonomy" id="29158"/>
    <lineage>
        <taxon>Eukaryota</taxon>
        <taxon>Metazoa</taxon>
        <taxon>Spiralia</taxon>
        <taxon>Lophotrochozoa</taxon>
        <taxon>Mollusca</taxon>
        <taxon>Bivalvia</taxon>
        <taxon>Autobranchia</taxon>
        <taxon>Pteriomorphia</taxon>
        <taxon>Mytilida</taxon>
        <taxon>Mytiloidea</taxon>
        <taxon>Mytilidae</taxon>
        <taxon>Mytilinae</taxon>
        <taxon>Mytilus</taxon>
    </lineage>
</organism>
<dbReference type="PANTHER" id="PTHR47331">
    <property type="entry name" value="PHD-TYPE DOMAIN-CONTAINING PROTEIN"/>
    <property type="match status" value="1"/>
</dbReference>